<dbReference type="InterPro" id="IPR007470">
    <property type="entry name" value="HemX"/>
</dbReference>
<dbReference type="AlphaFoldDB" id="A0A936ZTC7"/>
<dbReference type="Proteomes" id="UP000613011">
    <property type="component" value="Unassembled WGS sequence"/>
</dbReference>
<feature type="transmembrane region" description="Helical" evidence="1">
    <location>
        <begin position="35"/>
        <end position="54"/>
    </location>
</feature>
<accession>A0A936ZTC7</accession>
<reference evidence="2" key="1">
    <citation type="submission" date="2021-01" db="EMBL/GenBank/DDBJ databases">
        <title>Ramlibacter sp. strain AW1 16S ribosomal RNA gene Genome sequencing and assembly.</title>
        <authorList>
            <person name="Kang M."/>
        </authorList>
    </citation>
    <scope>NUCLEOTIDE SEQUENCE</scope>
    <source>
        <strain evidence="2">AW1</strain>
    </source>
</reference>
<organism evidence="2 3">
    <name type="scientific">Ramlibacter aurantiacus</name>
    <dbReference type="NCBI Taxonomy" id="2801330"/>
    <lineage>
        <taxon>Bacteria</taxon>
        <taxon>Pseudomonadati</taxon>
        <taxon>Pseudomonadota</taxon>
        <taxon>Betaproteobacteria</taxon>
        <taxon>Burkholderiales</taxon>
        <taxon>Comamonadaceae</taxon>
        <taxon>Ramlibacter</taxon>
    </lineage>
</organism>
<dbReference type="PANTHER" id="PTHR38043:SF1">
    <property type="entry name" value="PROTEIN HEMX"/>
    <property type="match status" value="1"/>
</dbReference>
<keyword evidence="1" id="KW-0812">Transmembrane</keyword>
<evidence type="ECO:0000256" key="1">
    <source>
        <dbReference type="SAM" id="Phobius"/>
    </source>
</evidence>
<proteinExistence type="predicted"/>
<comment type="caution">
    <text evidence="2">The sequence shown here is derived from an EMBL/GenBank/DDBJ whole genome shotgun (WGS) entry which is preliminary data.</text>
</comment>
<dbReference type="RefSeq" id="WP_201686244.1">
    <property type="nucleotide sequence ID" value="NZ_JAEQNA010000011.1"/>
</dbReference>
<sequence>MTAPPSGATGPVPQAAATDAALQPQTAGVLVSRPVLYALLVLVVLALGASLLLWQRLGHIEQQLARQSADSGAQAIEARALAREAQELARATAARQAVNESRLAEVAQQRTQLDDLMQSLSRSRDENLLVDIESSLRLAQQQAQLALSPEPLLAALRSTEQRLARAAQPRLARVRTAIQRDIERISAATVPDVPALLVRLDELARAADELPVANGVGPAFQMQTRREAPASEAPWWERALAVLHEEARALVRVSRIEAPEAALVSPDQAFFLRENLKLKLLNARLSLLARLPDLARADLASAQQSVQRYFSAGRRSQSMATSLQQLQVQLRSVEMPRIDETLALLDATAAGR</sequence>
<keyword evidence="1" id="KW-0472">Membrane</keyword>
<dbReference type="EMBL" id="JAEQNA010000011">
    <property type="protein sequence ID" value="MBL0423108.1"/>
    <property type="molecule type" value="Genomic_DNA"/>
</dbReference>
<gene>
    <name evidence="2" type="ORF">JI739_22425</name>
</gene>
<evidence type="ECO:0000313" key="2">
    <source>
        <dbReference type="EMBL" id="MBL0423108.1"/>
    </source>
</evidence>
<dbReference type="PANTHER" id="PTHR38043">
    <property type="entry name" value="PROTEIN HEMX"/>
    <property type="match status" value="1"/>
</dbReference>
<protein>
    <submittedName>
        <fullName evidence="2">Uroporphyrinogen-III C-methyltransferase</fullName>
    </submittedName>
</protein>
<dbReference type="Pfam" id="PF04375">
    <property type="entry name" value="HemX"/>
    <property type="match status" value="1"/>
</dbReference>
<evidence type="ECO:0000313" key="3">
    <source>
        <dbReference type="Proteomes" id="UP000613011"/>
    </source>
</evidence>
<keyword evidence="1" id="KW-1133">Transmembrane helix</keyword>
<name>A0A936ZTC7_9BURK</name>
<keyword evidence="3" id="KW-1185">Reference proteome</keyword>